<dbReference type="EMBL" id="JBBCAQ010000036">
    <property type="protein sequence ID" value="KAK7576768.1"/>
    <property type="molecule type" value="Genomic_DNA"/>
</dbReference>
<sequence length="583" mass="61939">MAAAIRCKFVGLTRQIVNSNLFRASIAETPVSRFSFHLSAHFNAIGQEIKMPSLSPTMSEGVIVKWLKKEGDVIAPGDVLCEIQTDKAVMSLETEEEGILAKILVGENVKDIKVGTSIALMVAEGEDWKTVEMPSGAGAPTTSQVSSELSGGGNVPGTSISMPSLSPTMTAGTIVKWLKKEGDTISPGDVLCEIQTDKAVMSFETEEEGILAKIIVAEGTSDVKVGSLIGLMVAEGENWQDVSIPSSTDEPVKAESSASSAAAAPPTTTTSHGPTNYGPAVRGLLELYQLDSSEITPSGRNEKILKSDVLQYITDKKLQPKPPLPVPLPGKTSQPESSSATPSLLRPVIEKFIDIELSSMRKTIAKRLTESKRSIPHAYATVDCDIDFLLSFRKQLKSAGVSVSVNDFVIKAVALALKECPLVNCLYVKDQAVAAPSIDVSVAVATDSGLITPIVKNANVKTIDEISAEVKELAKRARDGKLQLHEFQGGSFTISNLGMFGISEFSAIINPPQCGILAVGGGQPYIDINGKTVTKMTSTLSYDARAISESAAADFLETLQILLHNPANLLLGLPPKKQRSVAH</sequence>
<keyword evidence="3" id="KW-0809">Transit peptide</keyword>
<feature type="region of interest" description="Disordered" evidence="5">
    <location>
        <begin position="131"/>
        <end position="166"/>
    </location>
</feature>
<name>A0AAN9Y153_9HEMI</name>
<feature type="compositionally biased region" description="Low complexity" evidence="5">
    <location>
        <begin position="256"/>
        <end position="271"/>
    </location>
</feature>
<protein>
    <recommendedName>
        <fullName evidence="4">Dihydrolipoamide acetyltransferase component of pyruvate dehydrogenase complex</fullName>
        <ecNumber evidence="4">2.3.1.-</ecNumber>
    </recommendedName>
</protein>
<dbReference type="Gene3D" id="2.40.50.100">
    <property type="match status" value="2"/>
</dbReference>
<dbReference type="GO" id="GO:0045254">
    <property type="term" value="C:pyruvate dehydrogenase complex"/>
    <property type="evidence" value="ECO:0007669"/>
    <property type="project" value="InterPro"/>
</dbReference>
<dbReference type="Proteomes" id="UP001367676">
    <property type="component" value="Unassembled WGS sequence"/>
</dbReference>
<evidence type="ECO:0000256" key="4">
    <source>
        <dbReference type="RuleBase" id="RU003423"/>
    </source>
</evidence>
<gene>
    <name evidence="8" type="ORF">V9T40_013054</name>
</gene>
<dbReference type="Gene3D" id="4.10.320.10">
    <property type="entry name" value="E3-binding domain"/>
    <property type="match status" value="1"/>
</dbReference>
<evidence type="ECO:0000313" key="9">
    <source>
        <dbReference type="Proteomes" id="UP001367676"/>
    </source>
</evidence>
<dbReference type="SUPFAM" id="SSF47005">
    <property type="entry name" value="Peripheral subunit-binding domain of 2-oxo acid dehydrogenase complex"/>
    <property type="match status" value="1"/>
</dbReference>
<dbReference type="PROSITE" id="PS51826">
    <property type="entry name" value="PSBD"/>
    <property type="match status" value="1"/>
</dbReference>
<dbReference type="InterPro" id="IPR003016">
    <property type="entry name" value="2-oxoA_DH_lipoyl-BS"/>
</dbReference>
<organism evidence="8 9">
    <name type="scientific">Parthenolecanium corni</name>
    <dbReference type="NCBI Taxonomy" id="536013"/>
    <lineage>
        <taxon>Eukaryota</taxon>
        <taxon>Metazoa</taxon>
        <taxon>Ecdysozoa</taxon>
        <taxon>Arthropoda</taxon>
        <taxon>Hexapoda</taxon>
        <taxon>Insecta</taxon>
        <taxon>Pterygota</taxon>
        <taxon>Neoptera</taxon>
        <taxon>Paraneoptera</taxon>
        <taxon>Hemiptera</taxon>
        <taxon>Sternorrhyncha</taxon>
        <taxon>Coccoidea</taxon>
        <taxon>Coccidae</taxon>
        <taxon>Parthenolecanium</taxon>
    </lineage>
</organism>
<evidence type="ECO:0000256" key="3">
    <source>
        <dbReference type="ARBA" id="ARBA00022946"/>
    </source>
</evidence>
<keyword evidence="4" id="KW-0012">Acyltransferase</keyword>
<dbReference type="CDD" id="cd06849">
    <property type="entry name" value="lipoyl_domain"/>
    <property type="match status" value="2"/>
</dbReference>
<dbReference type="SUPFAM" id="SSF51230">
    <property type="entry name" value="Single hybrid motif"/>
    <property type="match status" value="2"/>
</dbReference>
<evidence type="ECO:0000259" key="7">
    <source>
        <dbReference type="PROSITE" id="PS51826"/>
    </source>
</evidence>
<dbReference type="PROSITE" id="PS00189">
    <property type="entry name" value="LIPOYL"/>
    <property type="match status" value="2"/>
</dbReference>
<evidence type="ECO:0000313" key="8">
    <source>
        <dbReference type="EMBL" id="KAK7576768.1"/>
    </source>
</evidence>
<dbReference type="EC" id="2.3.1.-" evidence="4"/>
<dbReference type="InterPro" id="IPR001078">
    <property type="entry name" value="2-oxoacid_DH_actylTfrase"/>
</dbReference>
<feature type="compositionally biased region" description="Polar residues" evidence="5">
    <location>
        <begin position="140"/>
        <end position="149"/>
    </location>
</feature>
<dbReference type="Gene3D" id="3.30.559.10">
    <property type="entry name" value="Chloramphenicol acetyltransferase-like domain"/>
    <property type="match status" value="1"/>
</dbReference>
<dbReference type="GO" id="GO:0016746">
    <property type="term" value="F:acyltransferase activity"/>
    <property type="evidence" value="ECO:0007669"/>
    <property type="project" value="UniProtKB-KW"/>
</dbReference>
<feature type="domain" description="Lipoyl-binding" evidence="6">
    <location>
        <begin position="157"/>
        <end position="233"/>
    </location>
</feature>
<dbReference type="InterPro" id="IPR036625">
    <property type="entry name" value="E3-bd_dom_sf"/>
</dbReference>
<feature type="domain" description="Peripheral subunit-binding (PSBD)" evidence="7">
    <location>
        <begin position="276"/>
        <end position="313"/>
    </location>
</feature>
<evidence type="ECO:0000256" key="1">
    <source>
        <dbReference type="ARBA" id="ARBA00007317"/>
    </source>
</evidence>
<feature type="region of interest" description="Disordered" evidence="5">
    <location>
        <begin position="242"/>
        <end position="278"/>
    </location>
</feature>
<accession>A0AAN9Y153</accession>
<dbReference type="InterPro" id="IPR045257">
    <property type="entry name" value="E2/Pdx1"/>
</dbReference>
<comment type="caution">
    <text evidence="8">The sequence shown here is derived from an EMBL/GenBank/DDBJ whole genome shotgun (WGS) entry which is preliminary data.</text>
</comment>
<feature type="region of interest" description="Disordered" evidence="5">
    <location>
        <begin position="318"/>
        <end position="341"/>
    </location>
</feature>
<dbReference type="GO" id="GO:0005739">
    <property type="term" value="C:mitochondrion"/>
    <property type="evidence" value="ECO:0007669"/>
    <property type="project" value="TreeGrafter"/>
</dbReference>
<dbReference type="AlphaFoldDB" id="A0AAN9Y153"/>
<dbReference type="InterPro" id="IPR000089">
    <property type="entry name" value="Biotin_lipoyl"/>
</dbReference>
<proteinExistence type="inferred from homology"/>
<dbReference type="Pfam" id="PF00198">
    <property type="entry name" value="2-oxoacid_dh"/>
    <property type="match status" value="1"/>
</dbReference>
<dbReference type="GO" id="GO:0006086">
    <property type="term" value="P:pyruvate decarboxylation to acetyl-CoA"/>
    <property type="evidence" value="ECO:0007669"/>
    <property type="project" value="InterPro"/>
</dbReference>
<dbReference type="FunFam" id="2.40.50.100:FF:000010">
    <property type="entry name" value="Acetyltransferase component of pyruvate dehydrogenase complex"/>
    <property type="match status" value="2"/>
</dbReference>
<keyword evidence="9" id="KW-1185">Reference proteome</keyword>
<keyword evidence="4" id="KW-0808">Transferase</keyword>
<dbReference type="Pfam" id="PF00364">
    <property type="entry name" value="Biotin_lipoyl"/>
    <property type="match status" value="2"/>
</dbReference>
<dbReference type="InterPro" id="IPR023213">
    <property type="entry name" value="CAT-like_dom_sf"/>
</dbReference>
<feature type="domain" description="Lipoyl-binding" evidence="6">
    <location>
        <begin position="46"/>
        <end position="124"/>
    </location>
</feature>
<feature type="compositionally biased region" description="Polar residues" evidence="5">
    <location>
        <begin position="331"/>
        <end position="341"/>
    </location>
</feature>
<evidence type="ECO:0000259" key="6">
    <source>
        <dbReference type="PROSITE" id="PS50968"/>
    </source>
</evidence>
<comment type="cofactor">
    <cofactor evidence="4">
        <name>(R)-lipoate</name>
        <dbReference type="ChEBI" id="CHEBI:83088"/>
    </cofactor>
</comment>
<evidence type="ECO:0000256" key="2">
    <source>
        <dbReference type="ARBA" id="ARBA00022823"/>
    </source>
</evidence>
<feature type="compositionally biased region" description="Polar residues" evidence="5">
    <location>
        <begin position="156"/>
        <end position="166"/>
    </location>
</feature>
<evidence type="ECO:0000256" key="5">
    <source>
        <dbReference type="SAM" id="MobiDB-lite"/>
    </source>
</evidence>
<dbReference type="PANTHER" id="PTHR23151">
    <property type="entry name" value="DIHYDROLIPOAMIDE ACETYL/SUCCINYL-TRANSFERASE-RELATED"/>
    <property type="match status" value="1"/>
</dbReference>
<reference evidence="8 9" key="1">
    <citation type="submission" date="2024-03" db="EMBL/GenBank/DDBJ databases">
        <title>Adaptation during the transition from Ophiocordyceps entomopathogen to insect associate is accompanied by gene loss and intensified selection.</title>
        <authorList>
            <person name="Ward C.M."/>
            <person name="Onetto C.A."/>
            <person name="Borneman A.R."/>
        </authorList>
    </citation>
    <scope>NUCLEOTIDE SEQUENCE [LARGE SCALE GENOMIC DNA]</scope>
    <source>
        <strain evidence="8">AWRI1</strain>
        <tissue evidence="8">Single Adult Female</tissue>
    </source>
</reference>
<keyword evidence="2 4" id="KW-0450">Lipoyl</keyword>
<dbReference type="InterPro" id="IPR011053">
    <property type="entry name" value="Single_hybrid_motif"/>
</dbReference>
<comment type="similarity">
    <text evidence="1 4">Belongs to the 2-oxoacid dehydrogenase family.</text>
</comment>
<dbReference type="PANTHER" id="PTHR23151:SF90">
    <property type="entry name" value="DIHYDROLIPOYLLYSINE-RESIDUE ACETYLTRANSFERASE COMPONENT OF PYRUVATE DEHYDROGENASE COMPLEX, MITOCHONDRIAL-RELATED"/>
    <property type="match status" value="1"/>
</dbReference>
<dbReference type="PROSITE" id="PS50968">
    <property type="entry name" value="BIOTINYL_LIPOYL"/>
    <property type="match status" value="2"/>
</dbReference>
<dbReference type="SUPFAM" id="SSF52777">
    <property type="entry name" value="CoA-dependent acyltransferases"/>
    <property type="match status" value="1"/>
</dbReference>
<dbReference type="InterPro" id="IPR004167">
    <property type="entry name" value="PSBD"/>
</dbReference>